<evidence type="ECO:0008006" key="5">
    <source>
        <dbReference type="Google" id="ProtNLM"/>
    </source>
</evidence>
<dbReference type="GeneID" id="5856091"/>
<dbReference type="PANTHER" id="PTHR33643">
    <property type="entry name" value="UREASE ACCESSORY PROTEIN D"/>
    <property type="match status" value="1"/>
</dbReference>
<dbReference type="STRING" id="425265.A8PW99"/>
<keyword evidence="2" id="KW-0143">Chaperone</keyword>
<dbReference type="GO" id="GO:0016151">
    <property type="term" value="F:nickel cation binding"/>
    <property type="evidence" value="ECO:0007669"/>
    <property type="project" value="InterPro"/>
</dbReference>
<dbReference type="OMA" id="CFRSASY"/>
<proteinExistence type="inferred from homology"/>
<evidence type="ECO:0000256" key="1">
    <source>
        <dbReference type="ARBA" id="ARBA00007177"/>
    </source>
</evidence>
<dbReference type="KEGG" id="mgl:MGL_1054"/>
<keyword evidence="4" id="KW-1185">Reference proteome</keyword>
<dbReference type="Pfam" id="PF01774">
    <property type="entry name" value="UreD"/>
    <property type="match status" value="1"/>
</dbReference>
<sequence length="363" mass="40286">MVHIQHAEGRAVLRRAVPLDEVGAPRFSHLECKFPFRLLAPVQAANDATVNAAKYVDTADRSAPIKSVGILFTLGFGGGLISGDSVNLEIDVGEHTRLLMLTQGNTNVYRVRRGGDPVASIMRAQGPNEVSRQHTRYHVRKNATLVLLPAPVTCFARSRYAQTQRFDLHCGASSSLILLDWFTSGRLAVNKTDYRIPELWHFYMYHSRNEVRVNGDVIVRDRQHLAQDLPDQLQEDTRTDLAQRCEPYTCFGIVILYGIECEALCRSLSEEYDQIQQPQPLLRSGGTLGSSRVSPPEVLWSLSPLCSGAPVPGGNMKTGSSVDKGLILRVAGTETDTVRAWLHKHLLPVKYLIGDDMYRIALG</sequence>
<reference evidence="3 4" key="1">
    <citation type="journal article" date="2007" name="Proc. Natl. Acad. Sci. U.S.A.">
        <title>Dandruff-associated Malassezia genomes reveal convergent and divergent virulence traits shared with plant and human fungal pathogens.</title>
        <authorList>
            <person name="Xu J."/>
            <person name="Saunders C.W."/>
            <person name="Hu P."/>
            <person name="Grant R.A."/>
            <person name="Boekhout T."/>
            <person name="Kuramae E.E."/>
            <person name="Kronstad J.W."/>
            <person name="Deangelis Y.M."/>
            <person name="Reeder N.L."/>
            <person name="Johnstone K.R."/>
            <person name="Leland M."/>
            <person name="Fieno A.M."/>
            <person name="Begley W.M."/>
            <person name="Sun Y."/>
            <person name="Lacey M.P."/>
            <person name="Chaudhary T."/>
            <person name="Keough T."/>
            <person name="Chu L."/>
            <person name="Sears R."/>
            <person name="Yuan B."/>
            <person name="Dawson T.L.Jr."/>
        </authorList>
    </citation>
    <scope>NUCLEOTIDE SEQUENCE [LARGE SCALE GENOMIC DNA]</scope>
    <source>
        <strain evidence="4">ATCC MYA-4612 / CBS 7966</strain>
    </source>
</reference>
<dbReference type="InParanoid" id="A8PW99"/>
<dbReference type="AlphaFoldDB" id="A8PW99"/>
<accession>A8PW99</accession>
<evidence type="ECO:0000313" key="4">
    <source>
        <dbReference type="Proteomes" id="UP000008837"/>
    </source>
</evidence>
<gene>
    <name evidence="3" type="ORF">MGL_1054</name>
</gene>
<dbReference type="HAMAP" id="MF_01384">
    <property type="entry name" value="UreD"/>
    <property type="match status" value="1"/>
</dbReference>
<comment type="similarity">
    <text evidence="1">Belongs to the UreD family.</text>
</comment>
<dbReference type="RefSeq" id="XP_001731786.1">
    <property type="nucleotide sequence ID" value="XM_001731734.1"/>
</dbReference>
<dbReference type="Proteomes" id="UP000008837">
    <property type="component" value="Unassembled WGS sequence"/>
</dbReference>
<dbReference type="FunCoup" id="A8PW99">
    <property type="interactions" value="21"/>
</dbReference>
<comment type="caution">
    <text evidence="3">The sequence shown here is derived from an EMBL/GenBank/DDBJ whole genome shotgun (WGS) entry which is preliminary data.</text>
</comment>
<dbReference type="EMBL" id="AAYY01000003">
    <property type="protein sequence ID" value="EDP44572.1"/>
    <property type="molecule type" value="Genomic_DNA"/>
</dbReference>
<protein>
    <recommendedName>
        <fullName evidence="5">Urease accessory protein UreD</fullName>
    </recommendedName>
</protein>
<dbReference type="VEuPathDB" id="FungiDB:MGL_1054"/>
<dbReference type="InterPro" id="IPR002669">
    <property type="entry name" value="UreD"/>
</dbReference>
<dbReference type="OrthoDB" id="5550464at2759"/>
<dbReference type="PANTHER" id="PTHR33643:SF1">
    <property type="entry name" value="UREASE ACCESSORY PROTEIN D"/>
    <property type="match status" value="1"/>
</dbReference>
<evidence type="ECO:0000256" key="2">
    <source>
        <dbReference type="ARBA" id="ARBA00023186"/>
    </source>
</evidence>
<organism evidence="3 4">
    <name type="scientific">Malassezia globosa (strain ATCC MYA-4612 / CBS 7966)</name>
    <name type="common">Dandruff-associated fungus</name>
    <dbReference type="NCBI Taxonomy" id="425265"/>
    <lineage>
        <taxon>Eukaryota</taxon>
        <taxon>Fungi</taxon>
        <taxon>Dikarya</taxon>
        <taxon>Basidiomycota</taxon>
        <taxon>Ustilaginomycotina</taxon>
        <taxon>Malasseziomycetes</taxon>
        <taxon>Malasseziales</taxon>
        <taxon>Malasseziaceae</taxon>
        <taxon>Malassezia</taxon>
    </lineage>
</organism>
<evidence type="ECO:0000313" key="3">
    <source>
        <dbReference type="EMBL" id="EDP44572.1"/>
    </source>
</evidence>
<name>A8PW99_MALGO</name>